<feature type="compositionally biased region" description="Polar residues" evidence="1">
    <location>
        <begin position="156"/>
        <end position="165"/>
    </location>
</feature>
<dbReference type="EMBL" id="JAZGQO010000015">
    <property type="protein sequence ID" value="KAK6168704.1"/>
    <property type="molecule type" value="Genomic_DNA"/>
</dbReference>
<feature type="region of interest" description="Disordered" evidence="1">
    <location>
        <begin position="153"/>
        <end position="175"/>
    </location>
</feature>
<evidence type="ECO:0000256" key="1">
    <source>
        <dbReference type="SAM" id="MobiDB-lite"/>
    </source>
</evidence>
<name>A0AAN8G6W0_PATCE</name>
<feature type="compositionally biased region" description="Basic and acidic residues" evidence="1">
    <location>
        <begin position="8"/>
        <end position="21"/>
    </location>
</feature>
<sequence>MGKQSTFSEKDRKYRNKIKEDPVRYAEYLKRERERYQRKKEKKQVKLIKDLTTREKRQKRKQWRIAQRRHRNKVGEDGPTNSNLITPPTSPVDDPGPGPSGGNNNVFNFDRPSRGRKRVRRDRSASYRKIQKLESELEGKTRLLERYKKRYYRTLSRQQQNSTPAPETPRSKTARLLGGRPVSSKVKKTLIFHYCLSSELQKKLQKRRESKSIVQIFKSKIMGSYKMKSLVKETFGIKKGNRSNKRIMKRHCLQQLQNSIKEFLERDDSSRLSAGKKSTITKNKIKKQRRYLVDTLKNLHLKFLSESNFVCSYSLFCRFRPFWVLKPDLSQRDTCICQIHDNLAFKATALKHARAIHTSDIDELISKICCDVENKACMYRECNRCKLFAIKTDIDEEGQQKFITWSKWSKISEKRQKRNADGSMKDYTAVFTAKVTDESSMWELLEDFNKDLQRACKHVFNIKHQYSQIRNLKSNLGADNCLIHMDFSENYGCKYHAQVQSAHFGASHHQASLHTCVLYTASSTVPICTISGSPRKDPAAIWSHLSPVFDIIKSDFPEVKIVNFLSDGPSGQYKNKTNMAMFSKKIYDYGFIGGTWNFLETSHGKGAPDGIGAVVKRTADRLIAEKHDIPDSRTMYQVLKDKTTVKLFYIDPESIPDESSTFSHVSPVKGTMALHQIISQSPGIISIRDVSCFCQGLMCSCFQPRIITILPDHQHTEKPITQDVTNPPETSNGLKSTSVEIDETLINKWCLVNYYGYLYPGIINDVDDEEIEVTAMSSAGRNRYFWPRMEDRIWYSLDKFLALIPEPQPITGRHFQVDHEIFEKIAPKFEKFTK</sequence>
<gene>
    <name evidence="2" type="ORF">SNE40_019892</name>
    <name evidence="3" type="ORF">SNE40_020096</name>
</gene>
<dbReference type="PANTHER" id="PTHR46601:SF1">
    <property type="entry name" value="ADF-H DOMAIN-CONTAINING PROTEIN"/>
    <property type="match status" value="1"/>
</dbReference>
<feature type="region of interest" description="Disordered" evidence="1">
    <location>
        <begin position="1"/>
        <end position="21"/>
    </location>
</feature>
<evidence type="ECO:0000313" key="4">
    <source>
        <dbReference type="Proteomes" id="UP001347796"/>
    </source>
</evidence>
<accession>A0AAN8G6W0</accession>
<proteinExistence type="predicted"/>
<evidence type="ECO:0000313" key="2">
    <source>
        <dbReference type="EMBL" id="KAK6168704.1"/>
    </source>
</evidence>
<organism evidence="3 4">
    <name type="scientific">Patella caerulea</name>
    <name type="common">Rayed Mediterranean limpet</name>
    <dbReference type="NCBI Taxonomy" id="87958"/>
    <lineage>
        <taxon>Eukaryota</taxon>
        <taxon>Metazoa</taxon>
        <taxon>Spiralia</taxon>
        <taxon>Lophotrochozoa</taxon>
        <taxon>Mollusca</taxon>
        <taxon>Gastropoda</taxon>
        <taxon>Patellogastropoda</taxon>
        <taxon>Patelloidea</taxon>
        <taxon>Patellidae</taxon>
        <taxon>Patella</taxon>
    </lineage>
</organism>
<dbReference type="AlphaFoldDB" id="A0AAN8G6W0"/>
<keyword evidence="4" id="KW-1185">Reference proteome</keyword>
<dbReference type="PANTHER" id="PTHR46601">
    <property type="entry name" value="ULP_PROTEASE DOMAIN-CONTAINING PROTEIN"/>
    <property type="match status" value="1"/>
</dbReference>
<feature type="region of interest" description="Disordered" evidence="1">
    <location>
        <begin position="35"/>
        <end position="127"/>
    </location>
</feature>
<feature type="compositionally biased region" description="Basic residues" evidence="1">
    <location>
        <begin position="56"/>
        <end position="72"/>
    </location>
</feature>
<protein>
    <submittedName>
        <fullName evidence="3">Uncharacterized protein</fullName>
    </submittedName>
</protein>
<feature type="compositionally biased region" description="Pro residues" evidence="1">
    <location>
        <begin position="88"/>
        <end position="98"/>
    </location>
</feature>
<dbReference type="Proteomes" id="UP001347796">
    <property type="component" value="Unassembled WGS sequence"/>
</dbReference>
<reference evidence="3 4" key="1">
    <citation type="submission" date="2024-01" db="EMBL/GenBank/DDBJ databases">
        <title>The genome of the rayed Mediterranean limpet Patella caerulea (Linnaeus, 1758).</title>
        <authorList>
            <person name="Anh-Thu Weber A."/>
            <person name="Halstead-Nussloch G."/>
        </authorList>
    </citation>
    <scope>NUCLEOTIDE SEQUENCE [LARGE SCALE GENOMIC DNA]</scope>
    <source>
        <strain evidence="3">AATW-2023a</strain>
        <tissue evidence="3">Whole specimen</tissue>
    </source>
</reference>
<dbReference type="EMBL" id="JAZGQO010000015">
    <property type="protein sequence ID" value="KAK6168946.1"/>
    <property type="molecule type" value="Genomic_DNA"/>
</dbReference>
<feature type="compositionally biased region" description="Basic residues" evidence="1">
    <location>
        <begin position="36"/>
        <end position="46"/>
    </location>
</feature>
<evidence type="ECO:0000313" key="3">
    <source>
        <dbReference type="EMBL" id="KAK6168946.1"/>
    </source>
</evidence>
<comment type="caution">
    <text evidence="3">The sequence shown here is derived from an EMBL/GenBank/DDBJ whole genome shotgun (WGS) entry which is preliminary data.</text>
</comment>